<dbReference type="GO" id="GO:0015271">
    <property type="term" value="F:outward rectifier potassium channel activity"/>
    <property type="evidence" value="ECO:0007669"/>
    <property type="project" value="TreeGrafter"/>
</dbReference>
<comment type="subcellular location">
    <subcellularLocation>
        <location evidence="1">Membrane</location>
        <topology evidence="1">Multi-pass membrane protein</topology>
    </subcellularLocation>
</comment>
<dbReference type="Pfam" id="PF07885">
    <property type="entry name" value="Ion_trans_2"/>
    <property type="match status" value="2"/>
</dbReference>
<evidence type="ECO:0000313" key="17">
    <source>
        <dbReference type="Proteomes" id="UP001142055"/>
    </source>
</evidence>
<keyword evidence="11 12" id="KW-0407">Ion channel</keyword>
<evidence type="ECO:0000256" key="13">
    <source>
        <dbReference type="SAM" id="MobiDB-lite"/>
    </source>
</evidence>
<dbReference type="InterPro" id="IPR013099">
    <property type="entry name" value="K_chnl_dom"/>
</dbReference>
<dbReference type="GO" id="GO:0022841">
    <property type="term" value="F:potassium ion leak channel activity"/>
    <property type="evidence" value="ECO:0007669"/>
    <property type="project" value="TreeGrafter"/>
</dbReference>
<evidence type="ECO:0000256" key="4">
    <source>
        <dbReference type="ARBA" id="ARBA00022538"/>
    </source>
</evidence>
<evidence type="ECO:0000256" key="3">
    <source>
        <dbReference type="ARBA" id="ARBA00022448"/>
    </source>
</evidence>
<protein>
    <recommendedName>
        <fullName evidence="15">Potassium channel domain-containing protein</fullName>
    </recommendedName>
</protein>
<evidence type="ECO:0000256" key="8">
    <source>
        <dbReference type="ARBA" id="ARBA00022989"/>
    </source>
</evidence>
<evidence type="ECO:0000256" key="5">
    <source>
        <dbReference type="ARBA" id="ARBA00022692"/>
    </source>
</evidence>
<dbReference type="PRINTS" id="PR01333">
    <property type="entry name" value="2POREKCHANEL"/>
</dbReference>
<accession>A0A9Q0RQR9</accession>
<feature type="transmembrane region" description="Helical" evidence="14">
    <location>
        <begin position="159"/>
        <end position="178"/>
    </location>
</feature>
<organism evidence="16 17">
    <name type="scientific">Blomia tropicalis</name>
    <name type="common">Mite</name>
    <dbReference type="NCBI Taxonomy" id="40697"/>
    <lineage>
        <taxon>Eukaryota</taxon>
        <taxon>Metazoa</taxon>
        <taxon>Ecdysozoa</taxon>
        <taxon>Arthropoda</taxon>
        <taxon>Chelicerata</taxon>
        <taxon>Arachnida</taxon>
        <taxon>Acari</taxon>
        <taxon>Acariformes</taxon>
        <taxon>Sarcoptiformes</taxon>
        <taxon>Astigmata</taxon>
        <taxon>Glycyphagoidea</taxon>
        <taxon>Echimyopodidae</taxon>
        <taxon>Blomia</taxon>
    </lineage>
</organism>
<dbReference type="PANTHER" id="PTHR11003:SF291">
    <property type="entry name" value="IP11374P"/>
    <property type="match status" value="1"/>
</dbReference>
<keyword evidence="7" id="KW-0630">Potassium</keyword>
<dbReference type="GO" id="GO:0030322">
    <property type="term" value="P:stabilization of membrane potential"/>
    <property type="evidence" value="ECO:0007669"/>
    <property type="project" value="TreeGrafter"/>
</dbReference>
<feature type="transmembrane region" description="Helical" evidence="14">
    <location>
        <begin position="109"/>
        <end position="128"/>
    </location>
</feature>
<keyword evidence="9 12" id="KW-0406">Ion transport</keyword>
<evidence type="ECO:0000256" key="1">
    <source>
        <dbReference type="ARBA" id="ARBA00004141"/>
    </source>
</evidence>
<comment type="similarity">
    <text evidence="2 12">Belongs to the two pore domain potassium channel (TC 1.A.1.8) family.</text>
</comment>
<evidence type="ECO:0000259" key="15">
    <source>
        <dbReference type="Pfam" id="PF07885"/>
    </source>
</evidence>
<dbReference type="SUPFAM" id="SSF81324">
    <property type="entry name" value="Voltage-gated potassium channels"/>
    <property type="match status" value="2"/>
</dbReference>
<evidence type="ECO:0000256" key="12">
    <source>
        <dbReference type="RuleBase" id="RU003857"/>
    </source>
</evidence>
<evidence type="ECO:0000256" key="7">
    <source>
        <dbReference type="ARBA" id="ARBA00022958"/>
    </source>
</evidence>
<dbReference type="InterPro" id="IPR003092">
    <property type="entry name" value="2pore_dom_K_chnl_TASK"/>
</dbReference>
<dbReference type="InterPro" id="IPR003280">
    <property type="entry name" value="2pore_dom_K_chnl"/>
</dbReference>
<evidence type="ECO:0000256" key="6">
    <source>
        <dbReference type="ARBA" id="ARBA00022826"/>
    </source>
</evidence>
<keyword evidence="10 14" id="KW-0472">Membrane</keyword>
<dbReference type="PANTHER" id="PTHR11003">
    <property type="entry name" value="POTASSIUM CHANNEL, SUBFAMILY K"/>
    <property type="match status" value="1"/>
</dbReference>
<keyword evidence="3 12" id="KW-0813">Transport</keyword>
<dbReference type="FunFam" id="1.10.287.70:FF:000090">
    <property type="entry name" value="two pore potassium channel protein sup-9"/>
    <property type="match status" value="1"/>
</dbReference>
<evidence type="ECO:0000256" key="14">
    <source>
        <dbReference type="SAM" id="Phobius"/>
    </source>
</evidence>
<keyword evidence="8 14" id="KW-1133">Transmembrane helix</keyword>
<dbReference type="PRINTS" id="PR01095">
    <property type="entry name" value="TASKCHANNEL"/>
</dbReference>
<feature type="transmembrane region" description="Helical" evidence="14">
    <location>
        <begin position="190"/>
        <end position="208"/>
    </location>
</feature>
<name>A0A9Q0RQR9_BLOTA</name>
<gene>
    <name evidence="16" type="ORF">RDWZM_001470</name>
</gene>
<feature type="compositionally biased region" description="Low complexity" evidence="13">
    <location>
        <begin position="339"/>
        <end position="376"/>
    </location>
</feature>
<comment type="caution">
    <text evidence="16">The sequence shown here is derived from an EMBL/GenBank/DDBJ whole genome shotgun (WGS) entry which is preliminary data.</text>
</comment>
<evidence type="ECO:0000256" key="2">
    <source>
        <dbReference type="ARBA" id="ARBA00006666"/>
    </source>
</evidence>
<dbReference type="Gene3D" id="1.10.287.70">
    <property type="match status" value="1"/>
</dbReference>
<dbReference type="GO" id="GO:0005886">
    <property type="term" value="C:plasma membrane"/>
    <property type="evidence" value="ECO:0007669"/>
    <property type="project" value="TreeGrafter"/>
</dbReference>
<sequence length="744" mass="82686">MKRQNIRTLSLIVCTFTYLLVGAAIFDALESEHEDKQKVALQTFENMLKRKYNISEDDFRILTTVVIKSVPHKAGIQWKFSGAFYFATTVLTTIGYGHSTPATMWGKTFCMFYALAGIPMGLVMFQSIGERLNTFAEKGLKFCKKCCKAKNTEVTETDLIGFVMILSTIVMTTGAAAFSAIEQWNYFDAFYYCFITLTTIGFGDYVALQKDSALQTHPEYVAFSLIFILFGLSVVSAAINLLVLRFLTLNTEDERRDEAEAATAAQTAVRLDGDVIQSNGSVLGSDEHLAGKNGRSDGGYMGGGLDDENISVCSCTCYGNSSTRYWNASTSRAYIDSDNNFNTNMNNNNNNMKSSTRSRKNNNNNNHNNSNNSRTSPKVRMVRYIYNDDSLLGMDVKSVDAYEDVITLAKTKRKRKSDDRAGKKSFFSRKISNNGSIGSVGSGNRSFFGRLTNRASNGRFDAKIDDDDDDDEMNYRITKNNNNNNNNLDNARQSISFIPDDDEDECIMKGTTNLAHSPIDDNNGDHHHHHEVNENEIDKMKSTLTIETGTTSMGKKGKRSKMSKQMYQMNYEGTDINMTELRFANINDGSFDTVDHHERLVGSPQLPPPGGGLCSTVNDISSIGSSSSSHYRHQQRASVTLPNSSSAYLLAGTSSNCSNNSSRTAMYVGHVIEEHSNNCSNNSNPNTMSVPPDDHSTDPLLRETIPSSHYGQTIVEHSPMNDNVRFSHPTYEELFEENAKRASI</sequence>
<evidence type="ECO:0000256" key="10">
    <source>
        <dbReference type="ARBA" id="ARBA00023136"/>
    </source>
</evidence>
<keyword evidence="4" id="KW-0633">Potassium transport</keyword>
<evidence type="ECO:0000313" key="16">
    <source>
        <dbReference type="EMBL" id="KAJ6222925.1"/>
    </source>
</evidence>
<feature type="region of interest" description="Disordered" evidence="13">
    <location>
        <begin position="339"/>
        <end position="379"/>
    </location>
</feature>
<feature type="domain" description="Potassium channel" evidence="15">
    <location>
        <begin position="168"/>
        <end position="243"/>
    </location>
</feature>
<dbReference type="EMBL" id="JAPWDV010000001">
    <property type="protein sequence ID" value="KAJ6222925.1"/>
    <property type="molecule type" value="Genomic_DNA"/>
</dbReference>
<keyword evidence="17" id="KW-1185">Reference proteome</keyword>
<proteinExistence type="inferred from homology"/>
<feature type="transmembrane region" description="Helical" evidence="14">
    <location>
        <begin position="220"/>
        <end position="247"/>
    </location>
</feature>
<dbReference type="AlphaFoldDB" id="A0A9Q0RQR9"/>
<reference evidence="16" key="1">
    <citation type="submission" date="2022-12" db="EMBL/GenBank/DDBJ databases">
        <title>Genome assemblies of Blomia tropicalis.</title>
        <authorList>
            <person name="Cui Y."/>
        </authorList>
    </citation>
    <scope>NUCLEOTIDE SEQUENCE</scope>
    <source>
        <tissue evidence="16">Adult mites</tissue>
    </source>
</reference>
<keyword evidence="5 12" id="KW-0812">Transmembrane</keyword>
<keyword evidence="6" id="KW-0631">Potassium channel</keyword>
<evidence type="ECO:0000256" key="9">
    <source>
        <dbReference type="ARBA" id="ARBA00023065"/>
    </source>
</evidence>
<evidence type="ECO:0000256" key="11">
    <source>
        <dbReference type="ARBA" id="ARBA00023303"/>
    </source>
</evidence>
<feature type="domain" description="Potassium channel" evidence="15">
    <location>
        <begin position="65"/>
        <end position="132"/>
    </location>
</feature>
<dbReference type="Proteomes" id="UP001142055">
    <property type="component" value="Chromosome 1"/>
</dbReference>